<name>A0A4Y2CKT6_ARAVE</name>
<evidence type="ECO:0000313" key="2">
    <source>
        <dbReference type="EMBL" id="GBM05000.1"/>
    </source>
</evidence>
<feature type="region of interest" description="Disordered" evidence="1">
    <location>
        <begin position="191"/>
        <end position="222"/>
    </location>
</feature>
<organism evidence="2 3">
    <name type="scientific">Araneus ventricosus</name>
    <name type="common">Orbweaver spider</name>
    <name type="synonym">Epeira ventricosa</name>
    <dbReference type="NCBI Taxonomy" id="182803"/>
    <lineage>
        <taxon>Eukaryota</taxon>
        <taxon>Metazoa</taxon>
        <taxon>Ecdysozoa</taxon>
        <taxon>Arthropoda</taxon>
        <taxon>Chelicerata</taxon>
        <taxon>Arachnida</taxon>
        <taxon>Araneae</taxon>
        <taxon>Araneomorphae</taxon>
        <taxon>Entelegynae</taxon>
        <taxon>Araneoidea</taxon>
        <taxon>Araneidae</taxon>
        <taxon>Araneus</taxon>
    </lineage>
</organism>
<accession>A0A4Y2CKT6</accession>
<protein>
    <submittedName>
        <fullName evidence="2">Uncharacterized protein</fullName>
    </submittedName>
</protein>
<keyword evidence="3" id="KW-1185">Reference proteome</keyword>
<evidence type="ECO:0000313" key="3">
    <source>
        <dbReference type="Proteomes" id="UP000499080"/>
    </source>
</evidence>
<sequence>MKFEMGDLGHTKNGRQVLVGYAPIRKSQRDGIVIWILPCFSEYWMPQEHWRRLNEDVIVTGSGDLEVEGTGLDIVTTWLQGGQWSDRRDGCCQRPKRVEAPSGGVCAFTSRRASGNEIFFLYFVATTYFSTCHLGQEREKKVCLPSQLTQFSTAVQSVLSWPAAAQRAQVFEDCPLKGGCLRGPMQCLKSDSGPDGTAHHGAQQGKVVTGSEQSQPRHLLWC</sequence>
<dbReference type="Proteomes" id="UP000499080">
    <property type="component" value="Unassembled WGS sequence"/>
</dbReference>
<evidence type="ECO:0000256" key="1">
    <source>
        <dbReference type="SAM" id="MobiDB-lite"/>
    </source>
</evidence>
<reference evidence="2 3" key="1">
    <citation type="journal article" date="2019" name="Sci. Rep.">
        <title>Orb-weaving spider Araneus ventricosus genome elucidates the spidroin gene catalogue.</title>
        <authorList>
            <person name="Kono N."/>
            <person name="Nakamura H."/>
            <person name="Ohtoshi R."/>
            <person name="Moran D.A.P."/>
            <person name="Shinohara A."/>
            <person name="Yoshida Y."/>
            <person name="Fujiwara M."/>
            <person name="Mori M."/>
            <person name="Tomita M."/>
            <person name="Arakawa K."/>
        </authorList>
    </citation>
    <scope>NUCLEOTIDE SEQUENCE [LARGE SCALE GENOMIC DNA]</scope>
</reference>
<dbReference type="EMBL" id="BGPR01000210">
    <property type="protein sequence ID" value="GBM05000.1"/>
    <property type="molecule type" value="Genomic_DNA"/>
</dbReference>
<dbReference type="AlphaFoldDB" id="A0A4Y2CKT6"/>
<gene>
    <name evidence="2" type="ORF">AVEN_60203_1</name>
</gene>
<proteinExistence type="predicted"/>
<comment type="caution">
    <text evidence="2">The sequence shown here is derived from an EMBL/GenBank/DDBJ whole genome shotgun (WGS) entry which is preliminary data.</text>
</comment>